<proteinExistence type="predicted"/>
<dbReference type="Proteomes" id="UP001172708">
    <property type="component" value="Unassembled WGS sequence"/>
</dbReference>
<gene>
    <name evidence="1" type="ORF">QQX02_10040</name>
</gene>
<dbReference type="SUPFAM" id="SSF54909">
    <property type="entry name" value="Dimeric alpha+beta barrel"/>
    <property type="match status" value="1"/>
</dbReference>
<organism evidence="1 2">
    <name type="scientific">Demequina muriae</name>
    <dbReference type="NCBI Taxonomy" id="3051664"/>
    <lineage>
        <taxon>Bacteria</taxon>
        <taxon>Bacillati</taxon>
        <taxon>Actinomycetota</taxon>
        <taxon>Actinomycetes</taxon>
        <taxon>Micrococcales</taxon>
        <taxon>Demequinaceae</taxon>
        <taxon>Demequina</taxon>
    </lineage>
</organism>
<dbReference type="Gene3D" id="3.30.70.1060">
    <property type="entry name" value="Dimeric alpha+beta barrel"/>
    <property type="match status" value="1"/>
</dbReference>
<sequence>MTKFLITFPSVAMAALTEDELAAASADSHTVIEEAKAAGVYVFGGGIDEGVDPVLVAGDGTVSAETHPGSPVTGGVLVLELPSRDDAVQWSAKIAAACRCPQELRAFMYDPAS</sequence>
<name>A0ABT8GJ45_9MICO</name>
<protein>
    <submittedName>
        <fullName evidence="1">Transcription initiation protein</fullName>
    </submittedName>
</protein>
<reference evidence="1" key="1">
    <citation type="submission" date="2023-06" db="EMBL/GenBank/DDBJ databases">
        <title>Egi l300058.</title>
        <authorList>
            <person name="Gao L."/>
            <person name="Fang B.-Z."/>
            <person name="Li W.-J."/>
        </authorList>
    </citation>
    <scope>NUCLEOTIDE SEQUENCE</scope>
    <source>
        <strain evidence="1">EGI L300058</strain>
    </source>
</reference>
<accession>A0ABT8GJ45</accession>
<evidence type="ECO:0000313" key="2">
    <source>
        <dbReference type="Proteomes" id="UP001172708"/>
    </source>
</evidence>
<evidence type="ECO:0000313" key="1">
    <source>
        <dbReference type="EMBL" id="MDN4481264.1"/>
    </source>
</evidence>
<dbReference type="EMBL" id="JAUHQA010000001">
    <property type="protein sequence ID" value="MDN4481264.1"/>
    <property type="molecule type" value="Genomic_DNA"/>
</dbReference>
<keyword evidence="2" id="KW-1185">Reference proteome</keyword>
<comment type="caution">
    <text evidence="1">The sequence shown here is derived from an EMBL/GenBank/DDBJ whole genome shotgun (WGS) entry which is preliminary data.</text>
</comment>
<dbReference type="InterPro" id="IPR011008">
    <property type="entry name" value="Dimeric_a/b-barrel"/>
</dbReference>
<dbReference type="RefSeq" id="WP_301142832.1">
    <property type="nucleotide sequence ID" value="NZ_JAUHQA010000001.1"/>
</dbReference>